<dbReference type="InterPro" id="IPR009000">
    <property type="entry name" value="Transl_B-barrel_sf"/>
</dbReference>
<keyword evidence="7" id="KW-0694">RNA-binding</keyword>
<accession>A0A8J2RPJ6</accession>
<keyword evidence="11" id="KW-1185">Reference proteome</keyword>
<protein>
    <recommendedName>
        <fullName evidence="3">H/ACA ribonucleoprotein complex non-core subunit NAF1</fullName>
    </recommendedName>
</protein>
<evidence type="ECO:0000313" key="11">
    <source>
        <dbReference type="Proteomes" id="UP000789390"/>
    </source>
</evidence>
<feature type="region of interest" description="Disordered" evidence="9">
    <location>
        <begin position="16"/>
        <end position="38"/>
    </location>
</feature>
<dbReference type="GO" id="GO:0005634">
    <property type="term" value="C:nucleus"/>
    <property type="evidence" value="ECO:0007669"/>
    <property type="project" value="UniProtKB-SubCell"/>
</dbReference>
<keyword evidence="4" id="KW-0690">Ribosome biogenesis</keyword>
<dbReference type="SUPFAM" id="SSF50447">
    <property type="entry name" value="Translation proteins"/>
    <property type="match status" value="1"/>
</dbReference>
<dbReference type="EMBL" id="CAKKLH010000223">
    <property type="protein sequence ID" value="CAH0106328.1"/>
    <property type="molecule type" value="Genomic_DNA"/>
</dbReference>
<dbReference type="Proteomes" id="UP000789390">
    <property type="component" value="Unassembled WGS sequence"/>
</dbReference>
<evidence type="ECO:0000256" key="1">
    <source>
        <dbReference type="ARBA" id="ARBA00004123"/>
    </source>
</evidence>
<dbReference type="PANTHER" id="PTHR31633:SF1">
    <property type="entry name" value="H_ACA RIBONUCLEOPROTEIN COMPLEX NON-CORE SUBUNIT NAF1"/>
    <property type="match status" value="1"/>
</dbReference>
<dbReference type="InterPro" id="IPR007504">
    <property type="entry name" value="H/ACA_rnp_Gar1/Naf1"/>
</dbReference>
<reference evidence="10" key="1">
    <citation type="submission" date="2021-11" db="EMBL/GenBank/DDBJ databases">
        <authorList>
            <person name="Schell T."/>
        </authorList>
    </citation>
    <scope>NUCLEOTIDE SEQUENCE</scope>
    <source>
        <strain evidence="10">M5</strain>
    </source>
</reference>
<dbReference type="InterPro" id="IPR038664">
    <property type="entry name" value="Gar1/Naf1_Cbf5-bd_sf"/>
</dbReference>
<keyword evidence="6" id="KW-0597">Phosphoprotein</keyword>
<keyword evidence="8" id="KW-0539">Nucleus</keyword>
<dbReference type="OrthoDB" id="21550at2759"/>
<evidence type="ECO:0000256" key="9">
    <source>
        <dbReference type="SAM" id="MobiDB-lite"/>
    </source>
</evidence>
<feature type="compositionally biased region" description="Basic residues" evidence="9">
    <location>
        <begin position="300"/>
        <end position="309"/>
    </location>
</feature>
<evidence type="ECO:0000256" key="4">
    <source>
        <dbReference type="ARBA" id="ARBA00022517"/>
    </source>
</evidence>
<organism evidence="10 11">
    <name type="scientific">Daphnia galeata</name>
    <dbReference type="NCBI Taxonomy" id="27404"/>
    <lineage>
        <taxon>Eukaryota</taxon>
        <taxon>Metazoa</taxon>
        <taxon>Ecdysozoa</taxon>
        <taxon>Arthropoda</taxon>
        <taxon>Crustacea</taxon>
        <taxon>Branchiopoda</taxon>
        <taxon>Diplostraca</taxon>
        <taxon>Cladocera</taxon>
        <taxon>Anomopoda</taxon>
        <taxon>Daphniidae</taxon>
        <taxon>Daphnia</taxon>
    </lineage>
</organism>
<dbReference type="GO" id="GO:0043489">
    <property type="term" value="P:RNA stabilization"/>
    <property type="evidence" value="ECO:0007669"/>
    <property type="project" value="UniProtKB-ARBA"/>
</dbReference>
<evidence type="ECO:0000256" key="5">
    <source>
        <dbReference type="ARBA" id="ARBA00022552"/>
    </source>
</evidence>
<evidence type="ECO:0000313" key="10">
    <source>
        <dbReference type="EMBL" id="CAH0106328.1"/>
    </source>
</evidence>
<dbReference type="GO" id="GO:0001522">
    <property type="term" value="P:pseudouridine synthesis"/>
    <property type="evidence" value="ECO:0007669"/>
    <property type="project" value="InterPro"/>
</dbReference>
<comment type="similarity">
    <text evidence="2">Belongs to the NAF1 family.</text>
</comment>
<evidence type="ECO:0000256" key="2">
    <source>
        <dbReference type="ARBA" id="ARBA00009801"/>
    </source>
</evidence>
<dbReference type="FunFam" id="2.40.10.230:FF:000002">
    <property type="entry name" value="H/ACA ribonucleoprotein complex non-core subunit NAF1"/>
    <property type="match status" value="1"/>
</dbReference>
<dbReference type="InterPro" id="IPR040309">
    <property type="entry name" value="Naf1"/>
</dbReference>
<comment type="caution">
    <text evidence="10">The sequence shown here is derived from an EMBL/GenBank/DDBJ whole genome shotgun (WGS) entry which is preliminary data.</text>
</comment>
<sequence>MESKSFGLSLLQCYSDEENSDEENSNQGNDNGLTSNLNSFTGDNSKAFEMDHAVINTIEEKDVKFVILDLPPSLETQSLPLHIMQEPVVEFPLNYRVNYRSSESESESSSDESCLTVPVGIDLNASLEEDESHVGTSNKGGASFNGKSKMLEDLGILDLAPLDDLKISVPEEECIPIGVVHKIIDPLVIVSARKGCPAIDLDSVLFLDHGKTFLGQVFDVFGQVSEPMYMVRFNSLQHIFEQGIQIGMEVYFAPRTRHTAFVFVDALFKQKGSDASWENDQEPPEGYLDYSDDEQERRAKAAHRIKKNPRNNAEDASANPKKRQTKFRRISIKGQEQLQVNPFYMLPLPGYVPCYPPPNSNFSTPASSLISAVPIISTTEHPAIPSPYVYPPTMPHTRNLPLSLPSVETENHTSNSNNQNSPYQLDSSIQKPPIL</sequence>
<dbReference type="GO" id="GO:0006364">
    <property type="term" value="P:rRNA processing"/>
    <property type="evidence" value="ECO:0007669"/>
    <property type="project" value="UniProtKB-KW"/>
</dbReference>
<feature type="region of interest" description="Disordered" evidence="9">
    <location>
        <begin position="399"/>
        <end position="435"/>
    </location>
</feature>
<evidence type="ECO:0000256" key="3">
    <source>
        <dbReference type="ARBA" id="ARBA00021438"/>
    </source>
</evidence>
<name>A0A8J2RPJ6_9CRUS</name>
<feature type="compositionally biased region" description="Polar residues" evidence="9">
    <location>
        <begin position="406"/>
        <end position="435"/>
    </location>
</feature>
<feature type="region of interest" description="Disordered" evidence="9">
    <location>
        <begin position="274"/>
        <end position="326"/>
    </location>
</feature>
<dbReference type="AlphaFoldDB" id="A0A8J2RPJ6"/>
<comment type="subcellular location">
    <subcellularLocation>
        <location evidence="1">Nucleus</location>
    </subcellularLocation>
</comment>
<gene>
    <name evidence="10" type="ORF">DGAL_LOCUS9482</name>
</gene>
<dbReference type="GO" id="GO:0005732">
    <property type="term" value="C:sno(s)RNA-containing ribonucleoprotein complex"/>
    <property type="evidence" value="ECO:0007669"/>
    <property type="project" value="InterPro"/>
</dbReference>
<dbReference type="PANTHER" id="PTHR31633">
    <property type="entry name" value="H/ACA RIBONUCLEOPROTEIN COMPLEX NON-CORE SUBUNIT NAF1"/>
    <property type="match status" value="1"/>
</dbReference>
<dbReference type="Gene3D" id="2.40.10.230">
    <property type="entry name" value="Probable tRNA pseudouridine synthase domain"/>
    <property type="match status" value="1"/>
</dbReference>
<proteinExistence type="inferred from homology"/>
<keyword evidence="5" id="KW-0698">rRNA processing</keyword>
<evidence type="ECO:0000256" key="8">
    <source>
        <dbReference type="ARBA" id="ARBA00023242"/>
    </source>
</evidence>
<dbReference type="GO" id="GO:0003723">
    <property type="term" value="F:RNA binding"/>
    <property type="evidence" value="ECO:0007669"/>
    <property type="project" value="UniProtKB-KW"/>
</dbReference>
<evidence type="ECO:0000256" key="6">
    <source>
        <dbReference type="ARBA" id="ARBA00022553"/>
    </source>
</evidence>
<evidence type="ECO:0000256" key="7">
    <source>
        <dbReference type="ARBA" id="ARBA00022884"/>
    </source>
</evidence>
<dbReference type="GO" id="GO:0000493">
    <property type="term" value="P:box H/ACA snoRNP assembly"/>
    <property type="evidence" value="ECO:0007669"/>
    <property type="project" value="InterPro"/>
</dbReference>
<dbReference type="Pfam" id="PF04410">
    <property type="entry name" value="Gar1"/>
    <property type="match status" value="1"/>
</dbReference>